<feature type="transmembrane region" description="Helical" evidence="11">
    <location>
        <begin position="480"/>
        <end position="497"/>
    </location>
</feature>
<evidence type="ECO:0000256" key="8">
    <source>
        <dbReference type="ARBA" id="ARBA00023004"/>
    </source>
</evidence>
<dbReference type="InterPro" id="IPR042307">
    <property type="entry name" value="Reeler_sf"/>
</dbReference>
<evidence type="ECO:0000256" key="4">
    <source>
        <dbReference type="ARBA" id="ARBA00022448"/>
    </source>
</evidence>
<dbReference type="InterPro" id="IPR002861">
    <property type="entry name" value="Reeler_dom"/>
</dbReference>
<keyword evidence="17" id="KW-1185">Reference proteome</keyword>
<evidence type="ECO:0000256" key="5">
    <source>
        <dbReference type="ARBA" id="ARBA00022692"/>
    </source>
</evidence>
<dbReference type="Ensembl" id="ENSELUT00000054094.2">
    <property type="protein sequence ID" value="ENSELUP00000072369.2"/>
    <property type="gene ID" value="ENSELUG00000002707.3"/>
</dbReference>
<comment type="similarity">
    <text evidence="3">Belongs to the FRRS1 family.</text>
</comment>
<organism evidence="16 17">
    <name type="scientific">Esox lucius</name>
    <name type="common">Northern pike</name>
    <dbReference type="NCBI Taxonomy" id="8010"/>
    <lineage>
        <taxon>Eukaryota</taxon>
        <taxon>Metazoa</taxon>
        <taxon>Chordata</taxon>
        <taxon>Craniata</taxon>
        <taxon>Vertebrata</taxon>
        <taxon>Euteleostomi</taxon>
        <taxon>Actinopterygii</taxon>
        <taxon>Neopterygii</taxon>
        <taxon>Teleostei</taxon>
        <taxon>Protacanthopterygii</taxon>
        <taxon>Esociformes</taxon>
        <taxon>Esocidae</taxon>
        <taxon>Esox</taxon>
    </lineage>
</organism>
<accession>A0A6Q2Z208</accession>
<reference evidence="17" key="1">
    <citation type="journal article" date="2014" name="PLoS ONE">
        <title>The genome and linkage map of the northern pike (Esox lucius): conserved synteny revealed between the salmonid sister group and the Neoteleostei.</title>
        <authorList>
            <person name="Rondeau E.B."/>
            <person name="Minkley D.R."/>
            <person name="Leong J.S."/>
            <person name="Messmer A.M."/>
            <person name="Jantzen J.R."/>
            <person name="von Schalburg K.R."/>
            <person name="Lemon C."/>
            <person name="Bird N.H."/>
            <person name="Koop B.F."/>
        </authorList>
    </citation>
    <scope>NUCLEOTIDE SEQUENCE</scope>
</reference>
<evidence type="ECO:0000259" key="13">
    <source>
        <dbReference type="PROSITE" id="PS50836"/>
    </source>
</evidence>
<feature type="domain" description="Reelin" evidence="15">
    <location>
        <begin position="15"/>
        <end position="177"/>
    </location>
</feature>
<comment type="subcellular location">
    <subcellularLocation>
        <location evidence="2">Membrane</location>
        <topology evidence="2">Multi-pass membrane protein</topology>
    </subcellularLocation>
</comment>
<comment type="cofactor">
    <cofactor evidence="1">
        <name>heme b</name>
        <dbReference type="ChEBI" id="CHEBI:60344"/>
    </cofactor>
</comment>
<evidence type="ECO:0000256" key="9">
    <source>
        <dbReference type="ARBA" id="ARBA00023136"/>
    </source>
</evidence>
<reference evidence="16" key="2">
    <citation type="submission" date="2020-02" db="EMBL/GenBank/DDBJ databases">
        <title>Esox lucius (northern pike) genome, fEsoLuc1, primary haplotype.</title>
        <authorList>
            <person name="Myers G."/>
            <person name="Karagic N."/>
            <person name="Meyer A."/>
            <person name="Pippel M."/>
            <person name="Reichard M."/>
            <person name="Winkler S."/>
            <person name="Tracey A."/>
            <person name="Sims Y."/>
            <person name="Howe K."/>
            <person name="Rhie A."/>
            <person name="Formenti G."/>
            <person name="Durbin R."/>
            <person name="Fedrigo O."/>
            <person name="Jarvis E.D."/>
        </authorList>
    </citation>
    <scope>NUCLEOTIDE SEQUENCE [LARGE SCALE GENOMIC DNA]</scope>
</reference>
<evidence type="ECO:0000256" key="11">
    <source>
        <dbReference type="SAM" id="Phobius"/>
    </source>
</evidence>
<dbReference type="SMART" id="SM00665">
    <property type="entry name" value="B561"/>
    <property type="match status" value="1"/>
</dbReference>
<dbReference type="Gene3D" id="1.20.120.1770">
    <property type="match status" value="1"/>
</dbReference>
<name>A0A6Q2Z208_ESOLU</name>
<keyword evidence="10" id="KW-0325">Glycoprotein</keyword>
<evidence type="ECO:0000313" key="17">
    <source>
        <dbReference type="Proteomes" id="UP000265140"/>
    </source>
</evidence>
<keyword evidence="9 11" id="KW-0472">Membrane</keyword>
<evidence type="ECO:0000256" key="6">
    <source>
        <dbReference type="ARBA" id="ARBA00022982"/>
    </source>
</evidence>
<feature type="transmembrane region" description="Helical" evidence="11">
    <location>
        <begin position="371"/>
        <end position="391"/>
    </location>
</feature>
<dbReference type="CDD" id="cd09628">
    <property type="entry name" value="DOMON_SDR_2_like"/>
    <property type="match status" value="1"/>
</dbReference>
<evidence type="ECO:0000256" key="2">
    <source>
        <dbReference type="ARBA" id="ARBA00004141"/>
    </source>
</evidence>
<evidence type="ECO:0000256" key="3">
    <source>
        <dbReference type="ARBA" id="ARBA00009195"/>
    </source>
</evidence>
<dbReference type="InterPro" id="IPR051237">
    <property type="entry name" value="Ferric-chelate_Red/DefProt"/>
</dbReference>
<keyword evidence="8" id="KW-0408">Iron</keyword>
<dbReference type="Proteomes" id="UP000265140">
    <property type="component" value="Chromosome 21"/>
</dbReference>
<reference evidence="16" key="4">
    <citation type="submission" date="2025-09" db="UniProtKB">
        <authorList>
            <consortium name="Ensembl"/>
        </authorList>
    </citation>
    <scope>IDENTIFICATION</scope>
</reference>
<dbReference type="GO" id="GO:0016020">
    <property type="term" value="C:membrane"/>
    <property type="evidence" value="ECO:0007669"/>
    <property type="project" value="UniProtKB-SubCell"/>
</dbReference>
<feature type="signal peptide" evidence="12">
    <location>
        <begin position="1"/>
        <end position="20"/>
    </location>
</feature>
<dbReference type="Bgee" id="ENSELUG00000002707">
    <property type="expression patterns" value="Expressed in pharyngeal gill and 7 other cell types or tissues"/>
</dbReference>
<dbReference type="Pfam" id="PF02014">
    <property type="entry name" value="Reeler"/>
    <property type="match status" value="1"/>
</dbReference>
<feature type="transmembrane region" description="Helical" evidence="11">
    <location>
        <begin position="440"/>
        <end position="459"/>
    </location>
</feature>
<dbReference type="InParanoid" id="A0A6Q2Z208"/>
<dbReference type="OMA" id="WFHALNA"/>
<dbReference type="PROSITE" id="PS51019">
    <property type="entry name" value="REELIN"/>
    <property type="match status" value="1"/>
</dbReference>
<feature type="transmembrane region" description="Helical" evidence="11">
    <location>
        <begin position="403"/>
        <end position="428"/>
    </location>
</feature>
<dbReference type="Gene3D" id="2.60.40.4060">
    <property type="entry name" value="Reeler domain"/>
    <property type="match status" value="1"/>
</dbReference>
<dbReference type="CDD" id="cd08544">
    <property type="entry name" value="Reeler"/>
    <property type="match status" value="1"/>
</dbReference>
<dbReference type="InterPro" id="IPR006593">
    <property type="entry name" value="Cyt_b561/ferric_Rdtase_TM"/>
</dbReference>
<keyword evidence="4" id="KW-0813">Transport</keyword>
<dbReference type="CDD" id="cd08760">
    <property type="entry name" value="Cyt_b561_FRRS1_like"/>
    <property type="match status" value="1"/>
</dbReference>
<dbReference type="Pfam" id="PF03351">
    <property type="entry name" value="DOMON"/>
    <property type="match status" value="1"/>
</dbReference>
<evidence type="ECO:0000259" key="15">
    <source>
        <dbReference type="PROSITE" id="PS51019"/>
    </source>
</evidence>
<reference evidence="16" key="3">
    <citation type="submission" date="2025-08" db="UniProtKB">
        <authorList>
            <consortium name="Ensembl"/>
        </authorList>
    </citation>
    <scope>IDENTIFICATION</scope>
</reference>
<keyword evidence="6" id="KW-0249">Electron transport</keyword>
<feature type="domain" description="Cytochrome b561" evidence="14">
    <location>
        <begin position="331"/>
        <end position="532"/>
    </location>
</feature>
<dbReference type="PANTHER" id="PTHR45828:SF44">
    <property type="entry name" value="FERRIC-CHELATE REDUCTASE 1-RELATED"/>
    <property type="match status" value="1"/>
</dbReference>
<dbReference type="AlphaFoldDB" id="A0A6Q2Z208"/>
<evidence type="ECO:0000256" key="7">
    <source>
        <dbReference type="ARBA" id="ARBA00022989"/>
    </source>
</evidence>
<feature type="chain" id="PRO_5044216522" evidence="12">
    <location>
        <begin position="21"/>
        <end position="568"/>
    </location>
</feature>
<dbReference type="PROSITE" id="PS50939">
    <property type="entry name" value="CYTOCHROME_B561"/>
    <property type="match status" value="1"/>
</dbReference>
<evidence type="ECO:0000313" key="16">
    <source>
        <dbReference type="Ensembl" id="ENSELUP00000072369.2"/>
    </source>
</evidence>
<dbReference type="GeneID" id="105027099"/>
<dbReference type="SMART" id="SM00664">
    <property type="entry name" value="DoH"/>
    <property type="match status" value="1"/>
</dbReference>
<evidence type="ECO:0000256" key="10">
    <source>
        <dbReference type="ARBA" id="ARBA00023180"/>
    </source>
</evidence>
<keyword evidence="5 11" id="KW-0812">Transmembrane</keyword>
<evidence type="ECO:0000256" key="12">
    <source>
        <dbReference type="SAM" id="SignalP"/>
    </source>
</evidence>
<evidence type="ECO:0000259" key="14">
    <source>
        <dbReference type="PROSITE" id="PS50939"/>
    </source>
</evidence>
<dbReference type="PANTHER" id="PTHR45828">
    <property type="entry name" value="CYTOCHROME B561/FERRIC REDUCTASE TRANSMEMBRANE"/>
    <property type="match status" value="1"/>
</dbReference>
<dbReference type="InterPro" id="IPR005018">
    <property type="entry name" value="DOMON_domain"/>
</dbReference>
<evidence type="ECO:0000256" key="1">
    <source>
        <dbReference type="ARBA" id="ARBA00001970"/>
    </source>
</evidence>
<feature type="transmembrane region" description="Helical" evidence="11">
    <location>
        <begin position="503"/>
        <end position="523"/>
    </location>
</feature>
<dbReference type="RefSeq" id="XP_010897317.3">
    <property type="nucleotide sequence ID" value="XM_010899015.4"/>
</dbReference>
<feature type="transmembrane region" description="Helical" evidence="11">
    <location>
        <begin position="543"/>
        <end position="565"/>
    </location>
</feature>
<proteinExistence type="inferred from homology"/>
<dbReference type="PROSITE" id="PS50836">
    <property type="entry name" value="DOMON"/>
    <property type="match status" value="1"/>
</dbReference>
<sequence length="568" mass="60047">MDRYLLIIVTFVCIVPLVQCYPSGKVTASCDNMLPQHNSNSPHQTSAPFSVTTNPGNFKEGDTITVSIQGISSQFTGFLLQGRLVGGTSPLGSFIVSSALAQTLNCNGVSNSAVSHTSNAQKSSIQVTWTAPTSGNLNNIQFSATFVQTFGTYWVGVKSSTVTYNGTSVPAVGVTIPGTSSTSSSLSSISSTGCGVSKVCFSQPLNCDPSVSPSCYFMSAVAPSGNTAVQVEMTGSSSGYVAMGFSDDQKMGNDDIYICGLGSNGLLQLQHAFSTGRSSPNILSLGNVSVNSSMNNGIISCSFTTWNPISTQRSIGSSSPYYLMLAYGSTSNGIIQFHTNAFVSSTTANISSPGLVSTGSQPPIVKAHGCLMLIAWMTTSSLGMIIARYLKGVAKGKGCGGKDVWFVAHMSLMSLTVAATSIAFILIFSEVRDWSGGAHPVLGCIVMILALIQPTAAIFRCGPTDKWRFIFNWAHALNALLMKVLAVAAIFTGLLWLDSTDNQWLVKVMGGFVGWEATLYILLEADRWWKRMDTTKGDSNSTILLLLGVFFLGNMCFLVALLVGIGSQ</sequence>
<keyword evidence="12" id="KW-0732">Signal</keyword>
<dbReference type="KEGG" id="els:105027099"/>
<dbReference type="GeneTree" id="ENSGT00940000164178"/>
<keyword evidence="7 11" id="KW-1133">Transmembrane helix</keyword>
<dbReference type="FunCoup" id="A0A6Q2Z208">
    <property type="interactions" value="43"/>
</dbReference>
<dbReference type="FunFam" id="2.60.40.4060:FF:000003">
    <property type="entry name" value="Ferric chelate reductase 1"/>
    <property type="match status" value="1"/>
</dbReference>
<protein>
    <submittedName>
        <fullName evidence="16">Uncharacterized protein</fullName>
    </submittedName>
</protein>
<feature type="domain" description="DOMON" evidence="13">
    <location>
        <begin position="214"/>
        <end position="328"/>
    </location>
</feature>